<dbReference type="GO" id="GO:0005829">
    <property type="term" value="C:cytosol"/>
    <property type="evidence" value="ECO:0007669"/>
    <property type="project" value="TreeGrafter"/>
</dbReference>
<keyword evidence="7" id="KW-1185">Reference proteome</keyword>
<organism evidence="6 7">
    <name type="scientific">Psychrobacter pasteurii</name>
    <dbReference type="NCBI Taxonomy" id="1945520"/>
    <lineage>
        <taxon>Bacteria</taxon>
        <taxon>Pseudomonadati</taxon>
        <taxon>Pseudomonadota</taxon>
        <taxon>Gammaproteobacteria</taxon>
        <taxon>Moraxellales</taxon>
        <taxon>Moraxellaceae</taxon>
        <taxon>Psychrobacter</taxon>
    </lineage>
</organism>
<dbReference type="PROSITE" id="PS00045">
    <property type="entry name" value="HISTONE_LIKE"/>
    <property type="match status" value="1"/>
</dbReference>
<evidence type="ECO:0000256" key="5">
    <source>
        <dbReference type="RuleBase" id="RU003939"/>
    </source>
</evidence>
<sequence>MNKQDVIRELAPKLNVNQDEARVILNKVLEVLANSLTELDEDERLKLVGFANFQKIRRKGRLGRNPKTGEEVEIPEKLIIKTTISENLVDSFNE</sequence>
<accession>A0A1R4EC29</accession>
<comment type="similarity">
    <text evidence="2 5">Belongs to the bacterial histone-like protein family.</text>
</comment>
<dbReference type="EMBL" id="FUGD01000017">
    <property type="protein sequence ID" value="SJM36062.1"/>
    <property type="molecule type" value="Genomic_DNA"/>
</dbReference>
<dbReference type="SUPFAM" id="SSF47729">
    <property type="entry name" value="IHF-like DNA-binding proteins"/>
    <property type="match status" value="1"/>
</dbReference>
<keyword evidence="3" id="KW-0226">DNA condensation</keyword>
<dbReference type="Gene3D" id="4.10.520.10">
    <property type="entry name" value="IHF-like DNA-binding proteins"/>
    <property type="match status" value="1"/>
</dbReference>
<comment type="function">
    <text evidence="1">Histone-like DNA-binding protein which is capable of wrapping DNA to stabilize it, and thus to prevent its denaturation under extreme environmental conditions.</text>
</comment>
<evidence type="ECO:0000256" key="3">
    <source>
        <dbReference type="ARBA" id="ARBA00023067"/>
    </source>
</evidence>
<dbReference type="PANTHER" id="PTHR33175">
    <property type="entry name" value="DNA-BINDING PROTEIN HU"/>
    <property type="match status" value="1"/>
</dbReference>
<dbReference type="Pfam" id="PF00216">
    <property type="entry name" value="Bac_DNA_binding"/>
    <property type="match status" value="1"/>
</dbReference>
<evidence type="ECO:0000256" key="2">
    <source>
        <dbReference type="ARBA" id="ARBA00010529"/>
    </source>
</evidence>
<dbReference type="Proteomes" id="UP000188169">
    <property type="component" value="Unassembled WGS sequence"/>
</dbReference>
<dbReference type="PANTHER" id="PTHR33175:SF3">
    <property type="entry name" value="DNA-BINDING PROTEIN HU-BETA"/>
    <property type="match status" value="1"/>
</dbReference>
<evidence type="ECO:0000313" key="6">
    <source>
        <dbReference type="EMBL" id="SJM36062.1"/>
    </source>
</evidence>
<dbReference type="GO" id="GO:0003677">
    <property type="term" value="F:DNA binding"/>
    <property type="evidence" value="ECO:0007669"/>
    <property type="project" value="UniProtKB-KW"/>
</dbReference>
<proteinExistence type="inferred from homology"/>
<dbReference type="STRING" id="1945520.A1019T_00020"/>
<dbReference type="InterPro" id="IPR020816">
    <property type="entry name" value="Histone-like_DNA-bd_CS"/>
</dbReference>
<dbReference type="PRINTS" id="PR01727">
    <property type="entry name" value="DNABINDINGHU"/>
</dbReference>
<evidence type="ECO:0000256" key="4">
    <source>
        <dbReference type="ARBA" id="ARBA00023125"/>
    </source>
</evidence>
<keyword evidence="4 6" id="KW-0238">DNA-binding</keyword>
<dbReference type="SMART" id="SM00411">
    <property type="entry name" value="BHL"/>
    <property type="match status" value="1"/>
</dbReference>
<dbReference type="RefSeq" id="WP_077447472.1">
    <property type="nucleotide sequence ID" value="NZ_FUGD01000017.1"/>
</dbReference>
<dbReference type="OrthoDB" id="6710515at2"/>
<gene>
    <name evidence="6" type="primary">hupB</name>
    <name evidence="6" type="ORF">A1019T_00020</name>
</gene>
<dbReference type="InterPro" id="IPR010992">
    <property type="entry name" value="IHF-like_DNA-bd_dom_sf"/>
</dbReference>
<dbReference type="AlphaFoldDB" id="A0A1R4EC29"/>
<dbReference type="GO" id="GO:0030261">
    <property type="term" value="P:chromosome condensation"/>
    <property type="evidence" value="ECO:0007669"/>
    <property type="project" value="UniProtKB-KW"/>
</dbReference>
<protein>
    <submittedName>
        <fullName evidence="6">DNA-binding protein HRm</fullName>
    </submittedName>
</protein>
<evidence type="ECO:0000256" key="1">
    <source>
        <dbReference type="ARBA" id="ARBA00003819"/>
    </source>
</evidence>
<dbReference type="InterPro" id="IPR000119">
    <property type="entry name" value="Hist_DNA-bd"/>
</dbReference>
<reference evidence="7" key="1">
    <citation type="submission" date="2017-02" db="EMBL/GenBank/DDBJ databases">
        <authorList>
            <person name="Mornico D."/>
        </authorList>
    </citation>
    <scope>NUCLEOTIDE SEQUENCE [LARGE SCALE GENOMIC DNA]</scope>
</reference>
<dbReference type="GO" id="GO:0030527">
    <property type="term" value="F:structural constituent of chromatin"/>
    <property type="evidence" value="ECO:0007669"/>
    <property type="project" value="InterPro"/>
</dbReference>
<name>A0A1R4EC29_9GAMM</name>
<evidence type="ECO:0000313" key="7">
    <source>
        <dbReference type="Proteomes" id="UP000188169"/>
    </source>
</evidence>